<dbReference type="AlphaFoldDB" id="A0A8S1WDS6"/>
<comment type="caution">
    <text evidence="1">The sequence shown here is derived from an EMBL/GenBank/DDBJ whole genome shotgun (WGS) entry which is preliminary data.</text>
</comment>
<keyword evidence="2" id="KW-1185">Reference proteome</keyword>
<organism evidence="1 2">
    <name type="scientific">Paramecium octaurelia</name>
    <dbReference type="NCBI Taxonomy" id="43137"/>
    <lineage>
        <taxon>Eukaryota</taxon>
        <taxon>Sar</taxon>
        <taxon>Alveolata</taxon>
        <taxon>Ciliophora</taxon>
        <taxon>Intramacronucleata</taxon>
        <taxon>Oligohymenophorea</taxon>
        <taxon>Peniculida</taxon>
        <taxon>Parameciidae</taxon>
        <taxon>Paramecium</taxon>
    </lineage>
</organism>
<reference evidence="1" key="1">
    <citation type="submission" date="2021-01" db="EMBL/GenBank/DDBJ databases">
        <authorList>
            <consortium name="Genoscope - CEA"/>
            <person name="William W."/>
        </authorList>
    </citation>
    <scope>NUCLEOTIDE SEQUENCE</scope>
</reference>
<evidence type="ECO:0000313" key="2">
    <source>
        <dbReference type="Proteomes" id="UP000683925"/>
    </source>
</evidence>
<evidence type="ECO:0000313" key="1">
    <source>
        <dbReference type="EMBL" id="CAD8187283.1"/>
    </source>
</evidence>
<sequence>MKYNDSCSDENRFKLDIQCSDKKSESYYCENRRTINRQLCQQKQQCYNCSYVCTVFYVEKQNYTFLPAAAIQDKEELCQEYSKSYRYDKPIHSCSDLNQQSVCNQSITVSGRQCEYHEQLNHCNECDQLTSNEKISELISYQWNQNCVLGAKGCILKLNFSIYDLPL</sequence>
<protein>
    <submittedName>
        <fullName evidence="1">Uncharacterized protein</fullName>
    </submittedName>
</protein>
<accession>A0A8S1WDS6</accession>
<name>A0A8S1WDS6_PAROT</name>
<dbReference type="Proteomes" id="UP000683925">
    <property type="component" value="Unassembled WGS sequence"/>
</dbReference>
<gene>
    <name evidence="1" type="ORF">POCTA_138.1.T0900004</name>
</gene>
<proteinExistence type="predicted"/>
<dbReference type="EMBL" id="CAJJDP010000089">
    <property type="protein sequence ID" value="CAD8187283.1"/>
    <property type="molecule type" value="Genomic_DNA"/>
</dbReference>